<dbReference type="SMART" id="SM00899">
    <property type="entry name" value="FeoA"/>
    <property type="match status" value="1"/>
</dbReference>
<keyword evidence="5" id="KW-0678">Repressor</keyword>
<dbReference type="EMBL" id="AP019791">
    <property type="protein sequence ID" value="BBL81148.1"/>
    <property type="molecule type" value="Genomic_DNA"/>
</dbReference>
<dbReference type="SUPFAM" id="SSF46785">
    <property type="entry name" value="Winged helix' DNA-binding domain"/>
    <property type="match status" value="1"/>
</dbReference>
<evidence type="ECO:0000259" key="13">
    <source>
        <dbReference type="PROSITE" id="PS50944"/>
    </source>
</evidence>
<comment type="similarity">
    <text evidence="2">Belongs to the DtxR/MntR family.</text>
</comment>
<keyword evidence="6" id="KW-0408">Iron</keyword>
<dbReference type="Gene3D" id="1.10.10.10">
    <property type="entry name" value="Winged helix-like DNA-binding domain superfamily/Winged helix DNA-binding domain"/>
    <property type="match status" value="1"/>
</dbReference>
<dbReference type="PROSITE" id="PS50944">
    <property type="entry name" value="HTH_DTXR"/>
    <property type="match status" value="1"/>
</dbReference>
<evidence type="ECO:0000313" key="15">
    <source>
        <dbReference type="Proteomes" id="UP000318065"/>
    </source>
</evidence>
<dbReference type="SUPFAM" id="SSF50037">
    <property type="entry name" value="C-terminal domain of transcriptional repressors"/>
    <property type="match status" value="1"/>
</dbReference>
<keyword evidence="4" id="KW-0963">Cytoplasm</keyword>
<dbReference type="GO" id="GO:0045892">
    <property type="term" value="P:negative regulation of DNA-templated transcription"/>
    <property type="evidence" value="ECO:0007669"/>
    <property type="project" value="TreeGrafter"/>
</dbReference>
<dbReference type="Pfam" id="PF01325">
    <property type="entry name" value="Fe_dep_repress"/>
    <property type="match status" value="1"/>
</dbReference>
<keyword evidence="9" id="KW-0010">Activator</keyword>
<dbReference type="GO" id="GO:0046983">
    <property type="term" value="F:protein dimerization activity"/>
    <property type="evidence" value="ECO:0007669"/>
    <property type="project" value="InterPro"/>
</dbReference>
<feature type="domain" description="HTH dtxR-type" evidence="13">
    <location>
        <begin position="14"/>
        <end position="74"/>
    </location>
</feature>
<dbReference type="GO" id="GO:0005737">
    <property type="term" value="C:cytoplasm"/>
    <property type="evidence" value="ECO:0007669"/>
    <property type="project" value="UniProtKB-SubCell"/>
</dbReference>
<evidence type="ECO:0000256" key="8">
    <source>
        <dbReference type="ARBA" id="ARBA00023125"/>
    </source>
</evidence>
<dbReference type="InterPro" id="IPR036421">
    <property type="entry name" value="Fe_dep_repressor_sf"/>
</dbReference>
<protein>
    <recommendedName>
        <fullName evidence="12">Manganese transport regulator</fullName>
    </recommendedName>
</protein>
<comment type="subcellular location">
    <subcellularLocation>
        <location evidence="1">Cytoplasm</location>
    </subcellularLocation>
</comment>
<evidence type="ECO:0000256" key="3">
    <source>
        <dbReference type="ARBA" id="ARBA00011738"/>
    </source>
</evidence>
<keyword evidence="15" id="KW-1185">Reference proteome</keyword>
<dbReference type="GO" id="GO:0003677">
    <property type="term" value="F:DNA binding"/>
    <property type="evidence" value="ECO:0007669"/>
    <property type="project" value="UniProtKB-KW"/>
</dbReference>
<dbReference type="Gene3D" id="1.10.60.10">
    <property type="entry name" value="Iron dependent repressor, metal binding and dimerisation domain"/>
    <property type="match status" value="1"/>
</dbReference>
<dbReference type="GO" id="GO:0003700">
    <property type="term" value="F:DNA-binding transcription factor activity"/>
    <property type="evidence" value="ECO:0007669"/>
    <property type="project" value="InterPro"/>
</dbReference>
<dbReference type="InterPro" id="IPR022687">
    <property type="entry name" value="HTH_DTXR"/>
</dbReference>
<evidence type="ECO:0000256" key="2">
    <source>
        <dbReference type="ARBA" id="ARBA00007871"/>
    </source>
</evidence>
<evidence type="ECO:0000256" key="7">
    <source>
        <dbReference type="ARBA" id="ARBA00023015"/>
    </source>
</evidence>
<evidence type="ECO:0000256" key="11">
    <source>
        <dbReference type="ARBA" id="ARBA00023211"/>
    </source>
</evidence>
<evidence type="ECO:0000256" key="4">
    <source>
        <dbReference type="ARBA" id="ARBA00022490"/>
    </source>
</evidence>
<evidence type="ECO:0000256" key="9">
    <source>
        <dbReference type="ARBA" id="ARBA00023159"/>
    </source>
</evidence>
<name>A0A510HMS2_9ACTN</name>
<dbReference type="InterPro" id="IPR036388">
    <property type="entry name" value="WH-like_DNA-bd_sf"/>
</dbReference>
<sequence length="229" mass="25526">MKMSGVVSEGGGRLSVSTEDYLKAIWSVGRGGSVSTKEISEHLSVAPASVTNMLGRLQEMGFVRYERYRGASLTERGYREALRLVRKHRLIETFLLEHLGYSWQEVHEEAERLEHAVSDVFTERLAEYLGHPGRDPHGDPIPAPDGTMERQEARPLAEAAAGERVRISRVDQSSPEVLEYFGERGLVPGRRLRVTETRKLDGVIAVEDEEGNAHTLGAPLARSMFVETD</sequence>
<gene>
    <name evidence="14" type="ORF">RxyAA322_30020</name>
</gene>
<dbReference type="Gene3D" id="2.30.30.90">
    <property type="match status" value="1"/>
</dbReference>
<dbReference type="Pfam" id="PF04023">
    <property type="entry name" value="FeoA"/>
    <property type="match status" value="1"/>
</dbReference>
<evidence type="ECO:0000256" key="12">
    <source>
        <dbReference type="ARBA" id="ARBA00032593"/>
    </source>
</evidence>
<dbReference type="InterPro" id="IPR050536">
    <property type="entry name" value="DtxR_MntR_Metal-Reg"/>
</dbReference>
<keyword evidence="7" id="KW-0805">Transcription regulation</keyword>
<dbReference type="AlphaFoldDB" id="A0A510HMS2"/>
<dbReference type="InterPro" id="IPR001367">
    <property type="entry name" value="Fe_dep_repressor"/>
</dbReference>
<dbReference type="PANTHER" id="PTHR33238">
    <property type="entry name" value="IRON (METAL) DEPENDENT REPRESSOR, DTXR FAMILY"/>
    <property type="match status" value="1"/>
</dbReference>
<dbReference type="InterPro" id="IPR022689">
    <property type="entry name" value="Iron_dep_repressor"/>
</dbReference>
<dbReference type="InterPro" id="IPR036390">
    <property type="entry name" value="WH_DNA-bd_sf"/>
</dbReference>
<dbReference type="FunFam" id="1.10.60.10:FF:000004">
    <property type="entry name" value="DtxR family transcriptional regulator"/>
    <property type="match status" value="1"/>
</dbReference>
<dbReference type="Proteomes" id="UP000318065">
    <property type="component" value="Chromosome"/>
</dbReference>
<evidence type="ECO:0000256" key="1">
    <source>
        <dbReference type="ARBA" id="ARBA00004496"/>
    </source>
</evidence>
<proteinExistence type="inferred from homology"/>
<reference evidence="14" key="1">
    <citation type="journal article" date="2019" name="Microbiol. Resour. Announc.">
        <title>Complete Genome Sequence of Rubrobacter xylanophilus Strain AA3-22, Isolated from Arima Onsen in Japan.</title>
        <authorList>
            <person name="Tomariguchi N."/>
            <person name="Miyazaki K."/>
        </authorList>
    </citation>
    <scope>NUCLEOTIDE SEQUENCE [LARGE SCALE GENOMIC DNA]</scope>
    <source>
        <strain evidence="14">AA3-22</strain>
    </source>
</reference>
<dbReference type="PANTHER" id="PTHR33238:SF11">
    <property type="entry name" value="TRANSCRIPTIONAL REGULATOR MNTR"/>
    <property type="match status" value="1"/>
</dbReference>
<accession>A0A510HMS2</accession>
<evidence type="ECO:0000256" key="5">
    <source>
        <dbReference type="ARBA" id="ARBA00022491"/>
    </source>
</evidence>
<dbReference type="GO" id="GO:0046914">
    <property type="term" value="F:transition metal ion binding"/>
    <property type="evidence" value="ECO:0007669"/>
    <property type="project" value="InterPro"/>
</dbReference>
<dbReference type="InterPro" id="IPR007167">
    <property type="entry name" value="Fe-transptr_FeoA-like"/>
</dbReference>
<evidence type="ECO:0000256" key="6">
    <source>
        <dbReference type="ARBA" id="ARBA00023004"/>
    </source>
</evidence>
<evidence type="ECO:0000256" key="10">
    <source>
        <dbReference type="ARBA" id="ARBA00023163"/>
    </source>
</evidence>
<organism evidence="14 15">
    <name type="scientific">Rubrobacter xylanophilus</name>
    <dbReference type="NCBI Taxonomy" id="49319"/>
    <lineage>
        <taxon>Bacteria</taxon>
        <taxon>Bacillati</taxon>
        <taxon>Actinomycetota</taxon>
        <taxon>Rubrobacteria</taxon>
        <taxon>Rubrobacterales</taxon>
        <taxon>Rubrobacteraceae</taxon>
        <taxon>Rubrobacter</taxon>
    </lineage>
</organism>
<dbReference type="InterPro" id="IPR008988">
    <property type="entry name" value="Transcriptional_repressor_C"/>
</dbReference>
<dbReference type="SUPFAM" id="SSF47979">
    <property type="entry name" value="Iron-dependent repressor protein, dimerization domain"/>
    <property type="match status" value="1"/>
</dbReference>
<keyword evidence="8 14" id="KW-0238">DNA-binding</keyword>
<dbReference type="Pfam" id="PF02742">
    <property type="entry name" value="Fe_dep_repr_C"/>
    <property type="match status" value="1"/>
</dbReference>
<keyword evidence="11" id="KW-0464">Manganese</keyword>
<keyword evidence="10" id="KW-0804">Transcription</keyword>
<comment type="subunit">
    <text evidence="3">Homodimer.</text>
</comment>
<dbReference type="InterPro" id="IPR038157">
    <property type="entry name" value="FeoA_core_dom"/>
</dbReference>
<dbReference type="SMART" id="SM00529">
    <property type="entry name" value="HTH_DTXR"/>
    <property type="match status" value="1"/>
</dbReference>
<evidence type="ECO:0000313" key="14">
    <source>
        <dbReference type="EMBL" id="BBL81148.1"/>
    </source>
</evidence>